<dbReference type="Pfam" id="PF02777">
    <property type="entry name" value="Sod_Fe_C"/>
    <property type="match status" value="2"/>
</dbReference>
<dbReference type="eggNOG" id="KOG0876">
    <property type="taxonomic scope" value="Eukaryota"/>
</dbReference>
<dbReference type="SUPFAM" id="SSF46609">
    <property type="entry name" value="Fe,Mn superoxide dismutase (SOD), N-terminal domain"/>
    <property type="match status" value="1"/>
</dbReference>
<gene>
    <name evidence="3" type="ORF">CANTEDRAFT_100221</name>
</gene>
<keyword evidence="4" id="KW-1185">Reference proteome</keyword>
<dbReference type="Gene3D" id="3.55.40.20">
    <property type="entry name" value="Iron/manganese superoxide dismutase, C-terminal domain"/>
    <property type="match status" value="1"/>
</dbReference>
<evidence type="ECO:0000313" key="4">
    <source>
        <dbReference type="Proteomes" id="UP000000707"/>
    </source>
</evidence>
<dbReference type="HOGENOM" id="CLU_057349_1_1_1"/>
<feature type="domain" description="Manganese/iron superoxide dismutase C-terminal" evidence="2">
    <location>
        <begin position="129"/>
        <end position="180"/>
    </location>
</feature>
<dbReference type="GO" id="GO:0004784">
    <property type="term" value="F:superoxide dismutase activity"/>
    <property type="evidence" value="ECO:0007669"/>
    <property type="project" value="InterPro"/>
</dbReference>
<dbReference type="InterPro" id="IPR019832">
    <property type="entry name" value="Mn/Fe_SOD_C"/>
</dbReference>
<dbReference type="RefSeq" id="XP_006690142.1">
    <property type="nucleotide sequence ID" value="XM_006690079.1"/>
</dbReference>
<dbReference type="PANTHER" id="PTHR43595">
    <property type="entry name" value="37S RIBOSOMAL PROTEIN S26, MITOCHONDRIAL"/>
    <property type="match status" value="1"/>
</dbReference>
<dbReference type="GO" id="GO:0046872">
    <property type="term" value="F:metal ion binding"/>
    <property type="evidence" value="ECO:0007669"/>
    <property type="project" value="InterPro"/>
</dbReference>
<accession>G3BDC7</accession>
<dbReference type="SUPFAM" id="SSF54719">
    <property type="entry name" value="Fe,Mn superoxide dismutase (SOD), C-terminal domain"/>
    <property type="match status" value="1"/>
</dbReference>
<dbReference type="KEGG" id="cten:18245370"/>
<dbReference type="OrthoDB" id="275227at2759"/>
<dbReference type="InterPro" id="IPR036324">
    <property type="entry name" value="Mn/Fe_SOD_N_sf"/>
</dbReference>
<evidence type="ECO:0000256" key="1">
    <source>
        <dbReference type="ARBA" id="ARBA00037226"/>
    </source>
</evidence>
<reference evidence="3 4" key="1">
    <citation type="journal article" date="2011" name="Proc. Natl. Acad. Sci. U.S.A.">
        <title>Comparative genomics of xylose-fermenting fungi for enhanced biofuel production.</title>
        <authorList>
            <person name="Wohlbach D.J."/>
            <person name="Kuo A."/>
            <person name="Sato T.K."/>
            <person name="Potts K.M."/>
            <person name="Salamov A.A."/>
            <person name="LaButti K.M."/>
            <person name="Sun H."/>
            <person name="Clum A."/>
            <person name="Pangilinan J.L."/>
            <person name="Lindquist E.A."/>
            <person name="Lucas S."/>
            <person name="Lapidus A."/>
            <person name="Jin M."/>
            <person name="Gunawan C."/>
            <person name="Balan V."/>
            <person name="Dale B.E."/>
            <person name="Jeffries T.W."/>
            <person name="Zinkel R."/>
            <person name="Barry K.W."/>
            <person name="Grigoriev I.V."/>
            <person name="Gasch A.P."/>
        </authorList>
    </citation>
    <scope>NUCLEOTIDE SEQUENCE [LARGE SCALE GENOMIC DNA]</scope>
    <source>
        <strain evidence="4">ATCC 10573 / BCRC 21748 / CBS 615 / JCM 9827 / NBRC 10315 / NRRL Y-1498 / VKM Y-70</strain>
    </source>
</reference>
<dbReference type="EMBL" id="GL996528">
    <property type="protein sequence ID" value="EGV60928.1"/>
    <property type="molecule type" value="Genomic_DNA"/>
</dbReference>
<organism evidence="4">
    <name type="scientific">Candida tenuis (strain ATCC 10573 / BCRC 21748 / CBS 615 / JCM 9827 / NBRC 10315 / NRRL Y-1498 / VKM Y-70)</name>
    <name type="common">Yeast</name>
    <name type="synonym">Yamadazyma tenuis</name>
    <dbReference type="NCBI Taxonomy" id="590646"/>
    <lineage>
        <taxon>Eukaryota</taxon>
        <taxon>Fungi</taxon>
        <taxon>Dikarya</taxon>
        <taxon>Ascomycota</taxon>
        <taxon>Saccharomycotina</taxon>
        <taxon>Pichiomycetes</taxon>
        <taxon>Debaryomycetaceae</taxon>
        <taxon>Yamadazyma</taxon>
    </lineage>
</organism>
<feature type="domain" description="Manganese/iron superoxide dismutase C-terminal" evidence="2">
    <location>
        <begin position="200"/>
        <end position="254"/>
    </location>
</feature>
<dbReference type="AlphaFoldDB" id="G3BDC7"/>
<dbReference type="Proteomes" id="UP000000707">
    <property type="component" value="Unassembled WGS sequence"/>
</dbReference>
<dbReference type="PANTHER" id="PTHR43595:SF2">
    <property type="entry name" value="SMALL RIBOSOMAL SUBUNIT PROTEIN MS42"/>
    <property type="match status" value="1"/>
</dbReference>
<name>G3BDC7_CANTC</name>
<dbReference type="InterPro" id="IPR036314">
    <property type="entry name" value="SOD_C_sf"/>
</dbReference>
<evidence type="ECO:0000313" key="3">
    <source>
        <dbReference type="EMBL" id="EGV60928.1"/>
    </source>
</evidence>
<sequence>MFSRITSASIRSIVRCQRSVHTVPQLKNQDVFLKNGIEGLYTPKGFEASWLQYQKYLTMNLTLLTNGTEGESRPPYQILLNTARQTLGQHTFHFASQAHNNHLMFEQLTNASEAQQSQPSRYLLGRLADAGYNNIEEFRDAFLSVAELSIGQGWVFLVEDADKSVRILRCNNDGTPYYYGKNQSLDLNGGVNEGNFEQLNLIKEAGTSNKRDFTLPILGISFWDTSYINDYGVNGKKEYLQSVWKCIDWNVVNGRLLQL</sequence>
<protein>
    <submittedName>
        <fullName evidence="3">Manganese and iron superoxide dismutase</fullName>
    </submittedName>
</protein>
<comment type="function">
    <text evidence="1">Component of the mitochondrial ribosome (mitoribosome), a dedicated translation machinery responsible for the synthesis of mitochondrial genome-encoded proteins, including at least some of the essential transmembrane subunits of the mitochondrial respiratory chain. The mitoribosomes are attached to the mitochondrial inner membrane and translation products are cotranslationally integrated into the membrane.</text>
</comment>
<dbReference type="GO" id="GO:0005737">
    <property type="term" value="C:cytoplasm"/>
    <property type="evidence" value="ECO:0007669"/>
    <property type="project" value="TreeGrafter"/>
</dbReference>
<evidence type="ECO:0000259" key="2">
    <source>
        <dbReference type="Pfam" id="PF02777"/>
    </source>
</evidence>
<proteinExistence type="predicted"/>
<dbReference type="GeneID" id="18245370"/>
<dbReference type="STRING" id="590646.G3BDC7"/>